<comment type="similarity">
    <text evidence="7">Belongs to the binding-protein-dependent transport system permease family.</text>
</comment>
<keyword evidence="4 7" id="KW-0812">Transmembrane</keyword>
<dbReference type="Proteomes" id="UP000476212">
    <property type="component" value="Unassembled WGS sequence"/>
</dbReference>
<dbReference type="OrthoDB" id="9773683at2"/>
<accession>A0A6I3UBX0</accession>
<feature type="transmembrane region" description="Helical" evidence="7">
    <location>
        <begin position="151"/>
        <end position="179"/>
    </location>
</feature>
<dbReference type="Pfam" id="PF00528">
    <property type="entry name" value="BPD_transp_1"/>
    <property type="match status" value="1"/>
</dbReference>
<feature type="transmembrane region" description="Helical" evidence="7">
    <location>
        <begin position="299"/>
        <end position="325"/>
    </location>
</feature>
<dbReference type="PROSITE" id="PS50928">
    <property type="entry name" value="ABC_TM1"/>
    <property type="match status" value="1"/>
</dbReference>
<feature type="transmembrane region" description="Helical" evidence="7">
    <location>
        <begin position="118"/>
        <end position="139"/>
    </location>
</feature>
<proteinExistence type="inferred from homology"/>
<protein>
    <submittedName>
        <fullName evidence="8">ABC transporter permease subunit</fullName>
    </submittedName>
</protein>
<evidence type="ECO:0000256" key="4">
    <source>
        <dbReference type="ARBA" id="ARBA00022692"/>
    </source>
</evidence>
<dbReference type="PANTHER" id="PTHR43163:SF6">
    <property type="entry name" value="DIPEPTIDE TRANSPORT SYSTEM PERMEASE PROTEIN DPPB-RELATED"/>
    <property type="match status" value="1"/>
</dbReference>
<feature type="transmembrane region" description="Helical" evidence="7">
    <location>
        <begin position="199"/>
        <end position="217"/>
    </location>
</feature>
<dbReference type="GO" id="GO:0055085">
    <property type="term" value="P:transmembrane transport"/>
    <property type="evidence" value="ECO:0007669"/>
    <property type="project" value="InterPro"/>
</dbReference>
<dbReference type="CDD" id="cd06261">
    <property type="entry name" value="TM_PBP2"/>
    <property type="match status" value="1"/>
</dbReference>
<gene>
    <name evidence="8" type="ORF">GM544_02080</name>
</gene>
<feature type="transmembrane region" description="Helical" evidence="7">
    <location>
        <begin position="24"/>
        <end position="42"/>
    </location>
</feature>
<keyword evidence="3" id="KW-1003">Cell membrane</keyword>
<evidence type="ECO:0000256" key="5">
    <source>
        <dbReference type="ARBA" id="ARBA00022989"/>
    </source>
</evidence>
<comment type="subcellular location">
    <subcellularLocation>
        <location evidence="1 7">Cell membrane</location>
        <topology evidence="1 7">Multi-pass membrane protein</topology>
    </subcellularLocation>
</comment>
<sequence>MNHVSLTLVFSGEIKMKKYILKKVLFMIPMLLIISFLVFIALDLTPADPLTYMVSPDMASSAEQIEKLRQQLGLNDPVLVRYGRWLWQLLHGDFGYSIVNGNPISKIVGQALPATFELAFVSLIISTIVGIVIGVISAVKQNGIIDNVARFLAVIGTAIPQFFFGILILNFFAIQLRILPIGGRFASGDFTFINRVEHLILPVMAMSIALVAALMRYTRNSMLDVFNADYVKTARAKGVPEWKVYFKHIFRNAMRPILVLLIFRLPMLIGGSVIIESVFSWPGIGSIILSSVTAGDYPVIMITTLMISVVVLFASLLVDIMAAILDPRIRY</sequence>
<evidence type="ECO:0000313" key="9">
    <source>
        <dbReference type="Proteomes" id="UP000476212"/>
    </source>
</evidence>
<feature type="transmembrane region" description="Helical" evidence="7">
    <location>
        <begin position="257"/>
        <end position="279"/>
    </location>
</feature>
<keyword evidence="2 7" id="KW-0813">Transport</keyword>
<dbReference type="InterPro" id="IPR000515">
    <property type="entry name" value="MetI-like"/>
</dbReference>
<name>A0A6I3UBX0_STREE</name>
<evidence type="ECO:0000256" key="6">
    <source>
        <dbReference type="ARBA" id="ARBA00023136"/>
    </source>
</evidence>
<dbReference type="GO" id="GO:0005886">
    <property type="term" value="C:plasma membrane"/>
    <property type="evidence" value="ECO:0007669"/>
    <property type="project" value="UniProtKB-SubCell"/>
</dbReference>
<keyword evidence="6 7" id="KW-0472">Membrane</keyword>
<dbReference type="SUPFAM" id="SSF161098">
    <property type="entry name" value="MetI-like"/>
    <property type="match status" value="1"/>
</dbReference>
<evidence type="ECO:0000256" key="7">
    <source>
        <dbReference type="RuleBase" id="RU363032"/>
    </source>
</evidence>
<dbReference type="InterPro" id="IPR045621">
    <property type="entry name" value="BPD_transp_1_N"/>
</dbReference>
<evidence type="ECO:0000256" key="3">
    <source>
        <dbReference type="ARBA" id="ARBA00022475"/>
    </source>
</evidence>
<keyword evidence="5 7" id="KW-1133">Transmembrane helix</keyword>
<dbReference type="AlphaFoldDB" id="A0A6I3UBX0"/>
<evidence type="ECO:0000313" key="8">
    <source>
        <dbReference type="EMBL" id="MTV89317.1"/>
    </source>
</evidence>
<organism evidence="8 9">
    <name type="scientific">Streptococcus pneumoniae</name>
    <dbReference type="NCBI Taxonomy" id="1313"/>
    <lineage>
        <taxon>Bacteria</taxon>
        <taxon>Bacillati</taxon>
        <taxon>Bacillota</taxon>
        <taxon>Bacilli</taxon>
        <taxon>Lactobacillales</taxon>
        <taxon>Streptococcaceae</taxon>
        <taxon>Streptococcus</taxon>
    </lineage>
</organism>
<dbReference type="Pfam" id="PF19300">
    <property type="entry name" value="BPD_transp_1_N"/>
    <property type="match status" value="1"/>
</dbReference>
<dbReference type="EMBL" id="WNIB01000005">
    <property type="protein sequence ID" value="MTV89317.1"/>
    <property type="molecule type" value="Genomic_DNA"/>
</dbReference>
<dbReference type="Gene3D" id="1.10.3720.10">
    <property type="entry name" value="MetI-like"/>
    <property type="match status" value="1"/>
</dbReference>
<dbReference type="PANTHER" id="PTHR43163">
    <property type="entry name" value="DIPEPTIDE TRANSPORT SYSTEM PERMEASE PROTEIN DPPB-RELATED"/>
    <property type="match status" value="1"/>
</dbReference>
<comment type="caution">
    <text evidence="8">The sequence shown here is derived from an EMBL/GenBank/DDBJ whole genome shotgun (WGS) entry which is preliminary data.</text>
</comment>
<evidence type="ECO:0000256" key="2">
    <source>
        <dbReference type="ARBA" id="ARBA00022448"/>
    </source>
</evidence>
<dbReference type="InterPro" id="IPR035906">
    <property type="entry name" value="MetI-like_sf"/>
</dbReference>
<evidence type="ECO:0000256" key="1">
    <source>
        <dbReference type="ARBA" id="ARBA00004651"/>
    </source>
</evidence>
<reference evidence="8 9" key="1">
    <citation type="submission" date="2019-11" db="EMBL/GenBank/DDBJ databases">
        <title>Growth characteristics of pneumococcus vary with the chemical composition of the capsule and with environmental conditions.</title>
        <authorList>
            <person name="Tothpal A."/>
            <person name="Desobry K."/>
            <person name="Joshi S."/>
            <person name="Wyllie A.L."/>
            <person name="Weinberger D.M."/>
        </authorList>
    </citation>
    <scope>NUCLEOTIDE SEQUENCE [LARGE SCALE GENOMIC DNA]</scope>
    <source>
        <strain evidence="9">pnumococcus15C</strain>
    </source>
</reference>